<keyword evidence="2" id="KW-0732">Signal</keyword>
<proteinExistence type="predicted"/>
<feature type="chain" id="PRO_5042995736" evidence="2">
    <location>
        <begin position="20"/>
        <end position="498"/>
    </location>
</feature>
<accession>A0AAQ4FDC5</accession>
<dbReference type="PANTHER" id="PTHR33538:SF2">
    <property type="entry name" value="PROTEIN GAMETE EXPRESSED 1"/>
    <property type="match status" value="1"/>
</dbReference>
<evidence type="ECO:0000256" key="2">
    <source>
        <dbReference type="SAM" id="SignalP"/>
    </source>
</evidence>
<feature type="signal peptide" evidence="2">
    <location>
        <begin position="1"/>
        <end position="19"/>
    </location>
</feature>
<protein>
    <submittedName>
        <fullName evidence="3">Uncharacterized protein</fullName>
    </submittedName>
</protein>
<feature type="region of interest" description="Disordered" evidence="1">
    <location>
        <begin position="308"/>
        <end position="329"/>
    </location>
</feature>
<dbReference type="AlphaFoldDB" id="A0AAQ4FDC5"/>
<feature type="compositionally biased region" description="Low complexity" evidence="1">
    <location>
        <begin position="308"/>
        <end position="327"/>
    </location>
</feature>
<feature type="compositionally biased region" description="Polar residues" evidence="1">
    <location>
        <begin position="442"/>
        <end position="453"/>
    </location>
</feature>
<sequence length="498" mass="54551">MARHFTLACLSVLSCLATAAELPFAVPDAAQGERRYKAVLAKIPEYGACWSDAVARLERGCDELNEELQGRLALAFTSCFLTKMGLEPLYCPESEPLSSHTRSRQWQAEAARTISELGTSSMRATAELQRAAKVQEKLSQQQLLMQERGEHLEQKLASAYSMLQEHRHLLDTGLSRLSNVQMFFADQFATLHSVAYYSMAAVLSLLMTTSKRTAAARPWLLLLFLANLGAERLLVKWASDDAWDSAAPLAEDSPLGVRIALCRRAVCLVALAVFLYKLYTFRDLAAMNNELLVSLQTELRTLHNLHSGLSSHGSPSWPAPSPTTWRSQQESPGYWYTMRGRASLFGLYADSGSSVSSTDDLWYASDYDDQDSEESDSGVDEAASSHPSMEAEGTTKPSSRVEVKAETSSPTCGSLHSTPPGTGIQAAVALVPPISPPPAHSWANSPVSPSSRYNLRPRRSLNLSGDFASPNESLRQRHQLTVPQPVIERGTVLSSDED</sequence>
<dbReference type="PANTHER" id="PTHR33538">
    <property type="entry name" value="PROTEIN GAMETE EXPRESSED 1"/>
    <property type="match status" value="1"/>
</dbReference>
<dbReference type="EMBL" id="JARKHS020003847">
    <property type="protein sequence ID" value="KAK8785170.1"/>
    <property type="molecule type" value="Genomic_DNA"/>
</dbReference>
<gene>
    <name evidence="3" type="ORF">V5799_008467</name>
</gene>
<dbReference type="PROSITE" id="PS51257">
    <property type="entry name" value="PROKAR_LIPOPROTEIN"/>
    <property type="match status" value="1"/>
</dbReference>
<evidence type="ECO:0000313" key="3">
    <source>
        <dbReference type="EMBL" id="KAK8785170.1"/>
    </source>
</evidence>
<feature type="region of interest" description="Disordered" evidence="1">
    <location>
        <begin position="367"/>
        <end position="498"/>
    </location>
</feature>
<dbReference type="InterPro" id="IPR040346">
    <property type="entry name" value="GEX1/Brambleberry"/>
</dbReference>
<organism evidence="3 4">
    <name type="scientific">Amblyomma americanum</name>
    <name type="common">Lone star tick</name>
    <dbReference type="NCBI Taxonomy" id="6943"/>
    <lineage>
        <taxon>Eukaryota</taxon>
        <taxon>Metazoa</taxon>
        <taxon>Ecdysozoa</taxon>
        <taxon>Arthropoda</taxon>
        <taxon>Chelicerata</taxon>
        <taxon>Arachnida</taxon>
        <taxon>Acari</taxon>
        <taxon>Parasitiformes</taxon>
        <taxon>Ixodida</taxon>
        <taxon>Ixodoidea</taxon>
        <taxon>Ixodidae</taxon>
        <taxon>Amblyomminae</taxon>
        <taxon>Amblyomma</taxon>
    </lineage>
</organism>
<dbReference type="Proteomes" id="UP001321473">
    <property type="component" value="Unassembled WGS sequence"/>
</dbReference>
<reference evidence="3 4" key="1">
    <citation type="journal article" date="2023" name="Arcadia Sci">
        <title>De novo assembly of a long-read Amblyomma americanum tick genome.</title>
        <authorList>
            <person name="Chou S."/>
            <person name="Poskanzer K.E."/>
            <person name="Rollins M."/>
            <person name="Thuy-Boun P.S."/>
        </authorList>
    </citation>
    <scope>NUCLEOTIDE SEQUENCE [LARGE SCALE GENOMIC DNA]</scope>
    <source>
        <strain evidence="3">F_SG_1</strain>
        <tissue evidence="3">Salivary glands</tissue>
    </source>
</reference>
<evidence type="ECO:0000256" key="1">
    <source>
        <dbReference type="SAM" id="MobiDB-lite"/>
    </source>
</evidence>
<feature type="compositionally biased region" description="Polar residues" evidence="1">
    <location>
        <begin position="406"/>
        <end position="420"/>
    </location>
</feature>
<feature type="compositionally biased region" description="Acidic residues" evidence="1">
    <location>
        <begin position="367"/>
        <end position="379"/>
    </location>
</feature>
<name>A0AAQ4FDC5_AMBAM</name>
<comment type="caution">
    <text evidence="3">The sequence shown here is derived from an EMBL/GenBank/DDBJ whole genome shotgun (WGS) entry which is preliminary data.</text>
</comment>
<evidence type="ECO:0000313" key="4">
    <source>
        <dbReference type="Proteomes" id="UP001321473"/>
    </source>
</evidence>
<keyword evidence="4" id="KW-1185">Reference proteome</keyword>